<feature type="compositionally biased region" description="Basic and acidic residues" evidence="1">
    <location>
        <begin position="58"/>
        <end position="70"/>
    </location>
</feature>
<dbReference type="Proteomes" id="UP000314294">
    <property type="component" value="Unassembled WGS sequence"/>
</dbReference>
<accession>A0A4Z2IAU2</accession>
<dbReference type="AlphaFoldDB" id="A0A4Z2IAU2"/>
<name>A0A4Z2IAU2_9TELE</name>
<feature type="region of interest" description="Disordered" evidence="1">
    <location>
        <begin position="39"/>
        <end position="70"/>
    </location>
</feature>
<keyword evidence="3" id="KW-1185">Reference proteome</keyword>
<evidence type="ECO:0000313" key="3">
    <source>
        <dbReference type="Proteomes" id="UP000314294"/>
    </source>
</evidence>
<dbReference type="EMBL" id="SRLO01000113">
    <property type="protein sequence ID" value="TNN74525.1"/>
    <property type="molecule type" value="Genomic_DNA"/>
</dbReference>
<sequence>MAIHRQKIDKGRKKCFLPEVLRLDPSAEGLGARLLLEWGAGDDAEDEEEEEEEEAAGEEVRAADRWEQSH</sequence>
<protein>
    <submittedName>
        <fullName evidence="2">Uncharacterized protein</fullName>
    </submittedName>
</protein>
<evidence type="ECO:0000256" key="1">
    <source>
        <dbReference type="SAM" id="MobiDB-lite"/>
    </source>
</evidence>
<comment type="caution">
    <text evidence="2">The sequence shown here is derived from an EMBL/GenBank/DDBJ whole genome shotgun (WGS) entry which is preliminary data.</text>
</comment>
<organism evidence="2 3">
    <name type="scientific">Liparis tanakae</name>
    <name type="common">Tanaka's snailfish</name>
    <dbReference type="NCBI Taxonomy" id="230148"/>
    <lineage>
        <taxon>Eukaryota</taxon>
        <taxon>Metazoa</taxon>
        <taxon>Chordata</taxon>
        <taxon>Craniata</taxon>
        <taxon>Vertebrata</taxon>
        <taxon>Euteleostomi</taxon>
        <taxon>Actinopterygii</taxon>
        <taxon>Neopterygii</taxon>
        <taxon>Teleostei</taxon>
        <taxon>Neoteleostei</taxon>
        <taxon>Acanthomorphata</taxon>
        <taxon>Eupercaria</taxon>
        <taxon>Perciformes</taxon>
        <taxon>Cottioidei</taxon>
        <taxon>Cottales</taxon>
        <taxon>Liparidae</taxon>
        <taxon>Liparis</taxon>
    </lineage>
</organism>
<feature type="compositionally biased region" description="Acidic residues" evidence="1">
    <location>
        <begin position="40"/>
        <end position="57"/>
    </location>
</feature>
<proteinExistence type="predicted"/>
<reference evidence="2 3" key="1">
    <citation type="submission" date="2019-03" db="EMBL/GenBank/DDBJ databases">
        <title>First draft genome of Liparis tanakae, snailfish: a comprehensive survey of snailfish specific genes.</title>
        <authorList>
            <person name="Kim W."/>
            <person name="Song I."/>
            <person name="Jeong J.-H."/>
            <person name="Kim D."/>
            <person name="Kim S."/>
            <person name="Ryu S."/>
            <person name="Song J.Y."/>
            <person name="Lee S.K."/>
        </authorList>
    </citation>
    <scope>NUCLEOTIDE SEQUENCE [LARGE SCALE GENOMIC DNA]</scope>
    <source>
        <tissue evidence="2">Muscle</tissue>
    </source>
</reference>
<evidence type="ECO:0000313" key="2">
    <source>
        <dbReference type="EMBL" id="TNN74525.1"/>
    </source>
</evidence>
<gene>
    <name evidence="2" type="ORF">EYF80_015305</name>
</gene>